<reference evidence="2 3" key="1">
    <citation type="submission" date="2021-04" db="EMBL/GenBank/DDBJ databases">
        <authorList>
            <person name="Pira H."/>
            <person name="Risdian C."/>
            <person name="Wink J."/>
        </authorList>
    </citation>
    <scope>NUCLEOTIDE SEQUENCE [LARGE SCALE GENOMIC DNA]</scope>
    <source>
        <strain evidence="2 3">WH53</strain>
    </source>
</reference>
<organism evidence="2 3">
    <name type="scientific">Zooshikella harenae</name>
    <dbReference type="NCBI Taxonomy" id="2827238"/>
    <lineage>
        <taxon>Bacteria</taxon>
        <taxon>Pseudomonadati</taxon>
        <taxon>Pseudomonadota</taxon>
        <taxon>Gammaproteobacteria</taxon>
        <taxon>Oceanospirillales</taxon>
        <taxon>Zooshikellaceae</taxon>
        <taxon>Zooshikella</taxon>
    </lineage>
</organism>
<name>A0ABS5ZHV5_9GAMM</name>
<proteinExistence type="predicted"/>
<sequence>MSEIKKAFKFFLFVYIMTFVVGIGYALYRGLTFSDLSELVGFWLVLIVTFVPIIMMCYFGGLAILMIKGKQLSGVVVLAATGFLIYMYYMLVYVFAFGEVRKALNPFNGTYIPKEIKESNDFNQVDYKLKISGYRAYLEIDGKRAIAELTFNVCLEGDNITLYQGRPDITDYCQISKAESELELNLKGTRNDELVCHSCENGPYPVIWQVTYR</sequence>
<keyword evidence="1" id="KW-1133">Transmembrane helix</keyword>
<dbReference type="RefSeq" id="WP_215821932.1">
    <property type="nucleotide sequence ID" value="NZ_JAGSOY010000093.1"/>
</dbReference>
<feature type="transmembrane region" description="Helical" evidence="1">
    <location>
        <begin position="72"/>
        <end position="96"/>
    </location>
</feature>
<accession>A0ABS5ZHV5</accession>
<evidence type="ECO:0000313" key="3">
    <source>
        <dbReference type="Proteomes" id="UP000690515"/>
    </source>
</evidence>
<feature type="transmembrane region" description="Helical" evidence="1">
    <location>
        <begin position="7"/>
        <end position="28"/>
    </location>
</feature>
<keyword evidence="1" id="KW-0472">Membrane</keyword>
<keyword evidence="1" id="KW-0812">Transmembrane</keyword>
<keyword evidence="3" id="KW-1185">Reference proteome</keyword>
<feature type="transmembrane region" description="Helical" evidence="1">
    <location>
        <begin position="40"/>
        <end position="65"/>
    </location>
</feature>
<protein>
    <submittedName>
        <fullName evidence="2">Uncharacterized protein</fullName>
    </submittedName>
</protein>
<evidence type="ECO:0000313" key="2">
    <source>
        <dbReference type="EMBL" id="MBU2713649.1"/>
    </source>
</evidence>
<dbReference type="EMBL" id="JAGSOY010000093">
    <property type="protein sequence ID" value="MBU2713649.1"/>
    <property type="molecule type" value="Genomic_DNA"/>
</dbReference>
<dbReference type="Proteomes" id="UP000690515">
    <property type="component" value="Unassembled WGS sequence"/>
</dbReference>
<comment type="caution">
    <text evidence="2">The sequence shown here is derived from an EMBL/GenBank/DDBJ whole genome shotgun (WGS) entry which is preliminary data.</text>
</comment>
<gene>
    <name evidence="2" type="ORF">KCG35_21550</name>
</gene>
<evidence type="ECO:0000256" key="1">
    <source>
        <dbReference type="SAM" id="Phobius"/>
    </source>
</evidence>